<keyword evidence="4 5" id="KW-0378">Hydrolase</keyword>
<gene>
    <name evidence="5" type="primary">vapC</name>
    <name evidence="7" type="ORF">C493_21281</name>
</gene>
<dbReference type="InterPro" id="IPR002716">
    <property type="entry name" value="PIN_dom"/>
</dbReference>
<dbReference type="GO" id="GO:0090729">
    <property type="term" value="F:toxin activity"/>
    <property type="evidence" value="ECO:0007669"/>
    <property type="project" value="UniProtKB-KW"/>
</dbReference>
<reference evidence="7 8" key="1">
    <citation type="journal article" date="2014" name="PLoS Genet.">
        <title>Phylogenetically driven sequencing of extremely halophilic archaea reveals strategies for static and dynamic osmo-response.</title>
        <authorList>
            <person name="Becker E.A."/>
            <person name="Seitzer P.M."/>
            <person name="Tritt A."/>
            <person name="Larsen D."/>
            <person name="Krusor M."/>
            <person name="Yao A.I."/>
            <person name="Wu D."/>
            <person name="Madern D."/>
            <person name="Eisen J.A."/>
            <person name="Darling A.E."/>
            <person name="Facciotti M.T."/>
        </authorList>
    </citation>
    <scope>NUCLEOTIDE SEQUENCE [LARGE SCALE GENOMIC DNA]</scope>
    <source>
        <strain evidence="7 8">JCM 12255</strain>
    </source>
</reference>
<evidence type="ECO:0000259" key="6">
    <source>
        <dbReference type="Pfam" id="PF01850"/>
    </source>
</evidence>
<dbReference type="OrthoDB" id="147588at2157"/>
<feature type="binding site" evidence="5">
    <location>
        <position position="96"/>
    </location>
    <ligand>
        <name>Mg(2+)</name>
        <dbReference type="ChEBI" id="CHEBI:18420"/>
    </ligand>
</feature>
<proteinExistence type="inferred from homology"/>
<comment type="function">
    <text evidence="5">Toxic component of a toxin-antitoxin (TA) system. An RNase.</text>
</comment>
<name>L9WHM7_9EURY</name>
<sequence>MKVLDANFLIDYLNGEPATKEFYEANGGDDERWSTPAPAYAETIVGIGNLPAGDVDRAIDALAWIDVYEVDRELSIEAARIADEIGPQGPFLDGVDALVAALGRTRDATVVSSDSDLTHPETTAVVDVTDY</sequence>
<dbReference type="Gene3D" id="3.40.50.1010">
    <property type="entry name" value="5'-nuclease"/>
    <property type="match status" value="1"/>
</dbReference>
<feature type="domain" description="PIN" evidence="6">
    <location>
        <begin position="3"/>
        <end position="118"/>
    </location>
</feature>
<accession>L9WHM7</accession>
<feature type="binding site" evidence="5">
    <location>
        <position position="5"/>
    </location>
    <ligand>
        <name>Mg(2+)</name>
        <dbReference type="ChEBI" id="CHEBI:18420"/>
    </ligand>
</feature>
<evidence type="ECO:0000256" key="2">
    <source>
        <dbReference type="ARBA" id="ARBA00022722"/>
    </source>
</evidence>
<evidence type="ECO:0000256" key="4">
    <source>
        <dbReference type="ARBA" id="ARBA00022801"/>
    </source>
</evidence>
<keyword evidence="2 5" id="KW-0540">Nuclease</keyword>
<dbReference type="SUPFAM" id="SSF88723">
    <property type="entry name" value="PIN domain-like"/>
    <property type="match status" value="1"/>
</dbReference>
<dbReference type="InterPro" id="IPR022907">
    <property type="entry name" value="VapC_family"/>
</dbReference>
<dbReference type="EC" id="3.1.-.-" evidence="5"/>
<dbReference type="GO" id="GO:0000287">
    <property type="term" value="F:magnesium ion binding"/>
    <property type="evidence" value="ECO:0007669"/>
    <property type="project" value="UniProtKB-UniRule"/>
</dbReference>
<evidence type="ECO:0000313" key="7">
    <source>
        <dbReference type="EMBL" id="ELY48862.1"/>
    </source>
</evidence>
<dbReference type="STRING" id="1227499.C493_21281"/>
<keyword evidence="1 5" id="KW-1277">Toxin-antitoxin system</keyword>
<dbReference type="EMBL" id="AOHZ01000107">
    <property type="protein sequence ID" value="ELY48862.1"/>
    <property type="molecule type" value="Genomic_DNA"/>
</dbReference>
<dbReference type="AlphaFoldDB" id="L9WHM7"/>
<keyword evidence="5" id="KW-0460">Magnesium</keyword>
<keyword evidence="8" id="KW-1185">Reference proteome</keyword>
<comment type="cofactor">
    <cofactor evidence="5">
        <name>Mg(2+)</name>
        <dbReference type="ChEBI" id="CHEBI:18420"/>
    </cofactor>
</comment>
<evidence type="ECO:0000256" key="1">
    <source>
        <dbReference type="ARBA" id="ARBA00022649"/>
    </source>
</evidence>
<dbReference type="Pfam" id="PF01850">
    <property type="entry name" value="PIN"/>
    <property type="match status" value="1"/>
</dbReference>
<evidence type="ECO:0000256" key="3">
    <source>
        <dbReference type="ARBA" id="ARBA00022723"/>
    </source>
</evidence>
<comment type="caution">
    <text evidence="7">The sequence shown here is derived from an EMBL/GenBank/DDBJ whole genome shotgun (WGS) entry which is preliminary data.</text>
</comment>
<dbReference type="InterPro" id="IPR029060">
    <property type="entry name" value="PIN-like_dom_sf"/>
</dbReference>
<dbReference type="HAMAP" id="MF_00265">
    <property type="entry name" value="VapC_Nob1"/>
    <property type="match status" value="1"/>
</dbReference>
<protein>
    <recommendedName>
        <fullName evidence="5">Ribonuclease VapC</fullName>
        <shortName evidence="5">RNase VapC</shortName>
        <ecNumber evidence="5">3.1.-.-</ecNumber>
    </recommendedName>
    <alternativeName>
        <fullName evidence="5">Putative toxin VapC</fullName>
    </alternativeName>
</protein>
<keyword evidence="5" id="KW-0800">Toxin</keyword>
<dbReference type="Proteomes" id="UP000011602">
    <property type="component" value="Unassembled WGS sequence"/>
</dbReference>
<keyword evidence="3 5" id="KW-0479">Metal-binding</keyword>
<dbReference type="eggNOG" id="arCOG02219">
    <property type="taxonomic scope" value="Archaea"/>
</dbReference>
<dbReference type="RefSeq" id="WP_007261502.1">
    <property type="nucleotide sequence ID" value="NZ_AOHZ01000107.1"/>
</dbReference>
<evidence type="ECO:0000256" key="5">
    <source>
        <dbReference type="HAMAP-Rule" id="MF_00265"/>
    </source>
</evidence>
<evidence type="ECO:0000313" key="8">
    <source>
        <dbReference type="Proteomes" id="UP000011602"/>
    </source>
</evidence>
<comment type="similarity">
    <text evidence="5">Belongs to the PINc/VapC protein family.</text>
</comment>
<dbReference type="GO" id="GO:0016787">
    <property type="term" value="F:hydrolase activity"/>
    <property type="evidence" value="ECO:0007669"/>
    <property type="project" value="UniProtKB-KW"/>
</dbReference>
<dbReference type="GO" id="GO:0004540">
    <property type="term" value="F:RNA nuclease activity"/>
    <property type="evidence" value="ECO:0007669"/>
    <property type="project" value="InterPro"/>
</dbReference>
<organism evidence="7 8">
    <name type="scientific">Natronolimnohabitans innermongolicus JCM 12255</name>
    <dbReference type="NCBI Taxonomy" id="1227499"/>
    <lineage>
        <taxon>Archaea</taxon>
        <taxon>Methanobacteriati</taxon>
        <taxon>Methanobacteriota</taxon>
        <taxon>Stenosarchaea group</taxon>
        <taxon>Halobacteria</taxon>
        <taxon>Halobacteriales</taxon>
        <taxon>Natrialbaceae</taxon>
        <taxon>Natronolimnohabitans</taxon>
    </lineage>
</organism>